<evidence type="ECO:0000256" key="3">
    <source>
        <dbReference type="ARBA" id="ARBA00023274"/>
    </source>
</evidence>
<feature type="compositionally biased region" description="Low complexity" evidence="6">
    <location>
        <begin position="58"/>
        <end position="78"/>
    </location>
</feature>
<dbReference type="GO" id="GO:0032543">
    <property type="term" value="P:mitochondrial translation"/>
    <property type="evidence" value="ECO:0007669"/>
    <property type="project" value="TreeGrafter"/>
</dbReference>
<comment type="similarity">
    <text evidence="1 5">Belongs to the bacterial ribosomal protein bS18 family.</text>
</comment>
<dbReference type="PRINTS" id="PR00974">
    <property type="entry name" value="RIBOSOMALS18"/>
</dbReference>
<evidence type="ECO:0000256" key="6">
    <source>
        <dbReference type="SAM" id="MobiDB-lite"/>
    </source>
</evidence>
<evidence type="ECO:0000313" key="8">
    <source>
        <dbReference type="EMBL" id="GES90826.1"/>
    </source>
</evidence>
<dbReference type="EMBL" id="BEXD01003929">
    <property type="protein sequence ID" value="GBC04120.1"/>
    <property type="molecule type" value="Genomic_DNA"/>
</dbReference>
<evidence type="ECO:0000256" key="4">
    <source>
        <dbReference type="ARBA" id="ARBA00035264"/>
    </source>
</evidence>
<dbReference type="Proteomes" id="UP000247702">
    <property type="component" value="Unassembled WGS sequence"/>
</dbReference>
<dbReference type="InterPro" id="IPR001648">
    <property type="entry name" value="Ribosomal_bS18"/>
</dbReference>
<keyword evidence="3 5" id="KW-0687">Ribonucleoprotein</keyword>
<dbReference type="SUPFAM" id="SSF46911">
    <property type="entry name" value="Ribosomal protein S18"/>
    <property type="match status" value="1"/>
</dbReference>
<name>A0A2Z6S4P6_9GLOM</name>
<dbReference type="HAMAP" id="MF_00270">
    <property type="entry name" value="Ribosomal_bS18"/>
    <property type="match status" value="1"/>
</dbReference>
<evidence type="ECO:0000313" key="9">
    <source>
        <dbReference type="Proteomes" id="UP000247702"/>
    </source>
</evidence>
<dbReference type="GO" id="GO:0070181">
    <property type="term" value="F:small ribosomal subunit rRNA binding"/>
    <property type="evidence" value="ECO:0007669"/>
    <property type="project" value="TreeGrafter"/>
</dbReference>
<dbReference type="Proteomes" id="UP000615446">
    <property type="component" value="Unassembled WGS sequence"/>
</dbReference>
<dbReference type="EMBL" id="BLAL01000196">
    <property type="protein sequence ID" value="GES90826.1"/>
    <property type="molecule type" value="Genomic_DNA"/>
</dbReference>
<protein>
    <recommendedName>
        <fullName evidence="4">Small ribosomal subunit protein bS18m</fullName>
    </recommendedName>
</protein>
<dbReference type="InterPro" id="IPR036870">
    <property type="entry name" value="Ribosomal_bS18_sf"/>
</dbReference>
<keyword evidence="2 5" id="KW-0689">Ribosomal protein</keyword>
<dbReference type="Pfam" id="PF01084">
    <property type="entry name" value="Ribosomal_S18"/>
    <property type="match status" value="1"/>
</dbReference>
<accession>A0A2Z6S4P6</accession>
<sequence>MYYQITFFSKKSFPLLRYLTNVNVIGGGCNASSLYNSFSLISRTAPQQILYRQISLKSSGSNASNSNNSSTGENNTGEQDPHSKIMEILRESVVMNDRTHTIESQVKYGKTFRYGELYAPHELNEDNYKNRKYVSRKPPTVDTFDALKLNPLTEYKNYTLLSNFVSDMGRILPRSITGLTAKNQRKLAKAIKRARSFGLIPTTHRRKENSYDTEFMASRMKKLKNKESSGLFNFEL</sequence>
<dbReference type="PANTHER" id="PTHR13479">
    <property type="entry name" value="30S RIBOSOMAL PROTEIN S18"/>
    <property type="match status" value="1"/>
</dbReference>
<organism evidence="7 9">
    <name type="scientific">Rhizophagus clarus</name>
    <dbReference type="NCBI Taxonomy" id="94130"/>
    <lineage>
        <taxon>Eukaryota</taxon>
        <taxon>Fungi</taxon>
        <taxon>Fungi incertae sedis</taxon>
        <taxon>Mucoromycota</taxon>
        <taxon>Glomeromycotina</taxon>
        <taxon>Glomeromycetes</taxon>
        <taxon>Glomerales</taxon>
        <taxon>Glomeraceae</taxon>
        <taxon>Rhizophagus</taxon>
    </lineage>
</organism>
<dbReference type="PANTHER" id="PTHR13479:SF40">
    <property type="entry name" value="SMALL RIBOSOMAL SUBUNIT PROTEIN BS18M"/>
    <property type="match status" value="1"/>
</dbReference>
<proteinExistence type="inferred from homology"/>
<evidence type="ECO:0000313" key="7">
    <source>
        <dbReference type="EMBL" id="GBC04120.1"/>
    </source>
</evidence>
<dbReference type="STRING" id="94130.A0A2Z6S4P6"/>
<gene>
    <name evidence="8" type="ORF">RCL2_001765200</name>
    <name evidence="7" type="ORF">RclHR1_05520008</name>
</gene>
<dbReference type="Gene3D" id="4.10.640.10">
    <property type="entry name" value="Ribosomal protein S18"/>
    <property type="match status" value="1"/>
</dbReference>
<dbReference type="NCBIfam" id="TIGR00165">
    <property type="entry name" value="S18"/>
    <property type="match status" value="1"/>
</dbReference>
<evidence type="ECO:0000256" key="2">
    <source>
        <dbReference type="ARBA" id="ARBA00022980"/>
    </source>
</evidence>
<dbReference type="AlphaFoldDB" id="A0A2Z6S4P6"/>
<reference evidence="7 9" key="1">
    <citation type="submission" date="2017-11" db="EMBL/GenBank/DDBJ databases">
        <title>The genome of Rhizophagus clarus HR1 reveals common genetic basis of auxotrophy among arbuscular mycorrhizal fungi.</title>
        <authorList>
            <person name="Kobayashi Y."/>
        </authorList>
    </citation>
    <scope>NUCLEOTIDE SEQUENCE [LARGE SCALE GENOMIC DNA]</scope>
    <source>
        <strain evidence="7 9">HR1</strain>
    </source>
</reference>
<dbReference type="OrthoDB" id="21463at2759"/>
<dbReference type="GO" id="GO:0003735">
    <property type="term" value="F:structural constituent of ribosome"/>
    <property type="evidence" value="ECO:0007669"/>
    <property type="project" value="InterPro"/>
</dbReference>
<keyword evidence="9" id="KW-1185">Reference proteome</keyword>
<reference evidence="8" key="2">
    <citation type="submission" date="2019-10" db="EMBL/GenBank/DDBJ databases">
        <title>Conservation and host-specific expression of non-tandemly repeated heterogenous ribosome RNA gene in arbuscular mycorrhizal fungi.</title>
        <authorList>
            <person name="Maeda T."/>
            <person name="Kobayashi Y."/>
            <person name="Nakagawa T."/>
            <person name="Ezawa T."/>
            <person name="Yamaguchi K."/>
            <person name="Bino T."/>
            <person name="Nishimoto Y."/>
            <person name="Shigenobu S."/>
            <person name="Kawaguchi M."/>
        </authorList>
    </citation>
    <scope>NUCLEOTIDE SEQUENCE</scope>
    <source>
        <strain evidence="8">HR1</strain>
    </source>
</reference>
<comment type="caution">
    <text evidence="7">The sequence shown here is derived from an EMBL/GenBank/DDBJ whole genome shotgun (WGS) entry which is preliminary data.</text>
</comment>
<evidence type="ECO:0000256" key="5">
    <source>
        <dbReference type="RuleBase" id="RU003910"/>
    </source>
</evidence>
<evidence type="ECO:0000256" key="1">
    <source>
        <dbReference type="ARBA" id="ARBA00005589"/>
    </source>
</evidence>
<feature type="region of interest" description="Disordered" evidence="6">
    <location>
        <begin position="58"/>
        <end position="83"/>
    </location>
</feature>
<dbReference type="GO" id="GO:0005763">
    <property type="term" value="C:mitochondrial small ribosomal subunit"/>
    <property type="evidence" value="ECO:0007669"/>
    <property type="project" value="TreeGrafter"/>
</dbReference>